<evidence type="ECO:0000256" key="10">
    <source>
        <dbReference type="RuleBase" id="RU365058"/>
    </source>
</evidence>
<keyword evidence="6 10" id="KW-0067">ATP-binding</keyword>
<name>A0A067NBV3_BOTB1</name>
<dbReference type="InterPro" id="IPR001025">
    <property type="entry name" value="BAH_dom"/>
</dbReference>
<dbReference type="GO" id="GO:0006270">
    <property type="term" value="P:DNA replication initiation"/>
    <property type="evidence" value="ECO:0007669"/>
    <property type="project" value="TreeGrafter"/>
</dbReference>
<evidence type="ECO:0000259" key="12">
    <source>
        <dbReference type="PROSITE" id="PS51038"/>
    </source>
</evidence>
<dbReference type="GO" id="GO:0005664">
    <property type="term" value="C:nuclear origin of replication recognition complex"/>
    <property type="evidence" value="ECO:0007669"/>
    <property type="project" value="TreeGrafter"/>
</dbReference>
<keyword evidence="8 10" id="KW-0238">DNA-binding</keyword>
<dbReference type="InterPro" id="IPR050311">
    <property type="entry name" value="ORC1/CDC6"/>
</dbReference>
<evidence type="ECO:0000313" key="14">
    <source>
        <dbReference type="Proteomes" id="UP000027195"/>
    </source>
</evidence>
<dbReference type="Pfam" id="PF01426">
    <property type="entry name" value="BAH"/>
    <property type="match status" value="1"/>
</dbReference>
<keyword evidence="4" id="KW-0479">Metal-binding</keyword>
<dbReference type="GO" id="GO:0046872">
    <property type="term" value="F:metal ion binding"/>
    <property type="evidence" value="ECO:0007669"/>
    <property type="project" value="UniProtKB-KW"/>
</dbReference>
<dbReference type="Pfam" id="PF17872">
    <property type="entry name" value="AAA_lid_10"/>
    <property type="match status" value="1"/>
</dbReference>
<organism evidence="13 14">
    <name type="scientific">Botryobasidium botryosum (strain FD-172 SS1)</name>
    <dbReference type="NCBI Taxonomy" id="930990"/>
    <lineage>
        <taxon>Eukaryota</taxon>
        <taxon>Fungi</taxon>
        <taxon>Dikarya</taxon>
        <taxon>Basidiomycota</taxon>
        <taxon>Agaricomycotina</taxon>
        <taxon>Agaricomycetes</taxon>
        <taxon>Cantharellales</taxon>
        <taxon>Botryobasidiaceae</taxon>
        <taxon>Botryobasidium</taxon>
    </lineage>
</organism>
<keyword evidence="9 10" id="KW-0539">Nucleus</keyword>
<dbReference type="PANTHER" id="PTHR10763:SF23">
    <property type="entry name" value="ORIGIN RECOGNITION COMPLEX SUBUNIT 1"/>
    <property type="match status" value="1"/>
</dbReference>
<dbReference type="HOGENOM" id="CLU_012774_1_0_1"/>
<feature type="region of interest" description="Disordered" evidence="11">
    <location>
        <begin position="1"/>
        <end position="28"/>
    </location>
</feature>
<protein>
    <recommendedName>
        <fullName evidence="10">Origin recognition complex subunit 1</fullName>
    </recommendedName>
</protein>
<dbReference type="FunCoup" id="A0A067NBV3">
    <property type="interactions" value="165"/>
</dbReference>
<evidence type="ECO:0000313" key="13">
    <source>
        <dbReference type="EMBL" id="KDQ21612.1"/>
    </source>
</evidence>
<dbReference type="GO" id="GO:0003688">
    <property type="term" value="F:DNA replication origin binding"/>
    <property type="evidence" value="ECO:0007669"/>
    <property type="project" value="TreeGrafter"/>
</dbReference>
<comment type="subcellular location">
    <subcellularLocation>
        <location evidence="1 10">Nucleus</location>
    </subcellularLocation>
</comment>
<dbReference type="Proteomes" id="UP000027195">
    <property type="component" value="Unassembled WGS sequence"/>
</dbReference>
<gene>
    <name evidence="13" type="ORF">BOTBODRAFT_123413</name>
</gene>
<evidence type="ECO:0000256" key="8">
    <source>
        <dbReference type="ARBA" id="ARBA00023125"/>
    </source>
</evidence>
<dbReference type="Pfam" id="PF00004">
    <property type="entry name" value="AAA"/>
    <property type="match status" value="1"/>
</dbReference>
<evidence type="ECO:0000256" key="4">
    <source>
        <dbReference type="ARBA" id="ARBA00022723"/>
    </source>
</evidence>
<evidence type="ECO:0000256" key="11">
    <source>
        <dbReference type="SAM" id="MobiDB-lite"/>
    </source>
</evidence>
<keyword evidence="5 10" id="KW-0547">Nucleotide-binding</keyword>
<comment type="similarity">
    <text evidence="2 10">Belongs to the ORC1 family.</text>
</comment>
<dbReference type="EMBL" id="KL198016">
    <property type="protein sequence ID" value="KDQ21612.1"/>
    <property type="molecule type" value="Genomic_DNA"/>
</dbReference>
<dbReference type="GO" id="GO:0005524">
    <property type="term" value="F:ATP binding"/>
    <property type="evidence" value="ECO:0007669"/>
    <property type="project" value="UniProtKB-KW"/>
</dbReference>
<dbReference type="CDD" id="cd04370">
    <property type="entry name" value="BAH"/>
    <property type="match status" value="1"/>
</dbReference>
<dbReference type="InterPro" id="IPR027417">
    <property type="entry name" value="P-loop_NTPase"/>
</dbReference>
<dbReference type="STRING" id="930990.A0A067NBV3"/>
<keyword evidence="7" id="KW-0460">Magnesium</keyword>
<dbReference type="InterPro" id="IPR003959">
    <property type="entry name" value="ATPase_AAA_core"/>
</dbReference>
<evidence type="ECO:0000256" key="9">
    <source>
        <dbReference type="ARBA" id="ARBA00023242"/>
    </source>
</evidence>
<dbReference type="GO" id="GO:0016887">
    <property type="term" value="F:ATP hydrolysis activity"/>
    <property type="evidence" value="ECO:0007669"/>
    <property type="project" value="InterPro"/>
</dbReference>
<dbReference type="InParanoid" id="A0A067NBV3"/>
<dbReference type="SUPFAM" id="SSF52540">
    <property type="entry name" value="P-loop containing nucleoside triphosphate hydrolases"/>
    <property type="match status" value="1"/>
</dbReference>
<evidence type="ECO:0000256" key="1">
    <source>
        <dbReference type="ARBA" id="ARBA00004123"/>
    </source>
</evidence>
<sequence length="794" mass="88063">MALEKVPSTPVRRSARHNNQPVVKATLANRPGVTHKWLGAPLYTRTMRSDADHTSTEDSEGDDHSEAIFYDGFTRQKEASPKANRKGKGKQDQEVYRIGDTVLVNTLTSIRYPSVGVIISMWQEGPVIVPSARPELTMKIKIHWFLRPNELAKVRASRSQLKNEIYYSLSSTAVVTPNELRSPCSVTENPPATKNDGDESDSDDESTEFYCHLAVNPTKGLFYPFEWHRRRTVAMKSKTQDEDMWNVRVSEPTPNSKTKLQAEVDDGQESGDSGDEFVHDDSEDNSEDDCEEVIQELEDIQEEGEDEDLELDDMVLRTPSKRRKRVLNIKSTPSRPKKPSKTAPTPHSKAALRLRQKNKGPRHLKPLRPLFSQNVIDLSGLPKDAHLRSMHLLHVGSRPDALPCREDEFVEVLGHIVDLVEGGAGGCVYISGVPGTGKTATVHAVVRELKQMAERNETNPFTYVEINGLKISEPSAAYALLWEAVSGHDIANDGHLKMSSKEALKRLDRHFSAGGMRGPGGHACVVLMDELDQLMTTKQDVIYNFFNWPSLVGSKLIVIAVANTMNLPERVMTGKVRSRLGMTRVDFKPYATAQLEQIVNSRLEQAVEGLDNPQKVLSADAVKLASMRVATVSGDARRALDICRRAVELAYSPPNSRTVGSQDINAVIKEMQNSPTAAYLRECSFHEKVMLAAALKCTRKEGVQEIKFGDVSYQHMILVPILAADTDSTRRPSAAELSLVLDSLLASRALLIEDGGIAARKSEADRKVILNLEEAEISRVLGDQGDRWRSALGT</sequence>
<dbReference type="Gene3D" id="3.40.50.300">
    <property type="entry name" value="P-loop containing nucleotide triphosphate hydrolases"/>
    <property type="match status" value="1"/>
</dbReference>
<dbReference type="PANTHER" id="PTHR10763">
    <property type="entry name" value="CELL DIVISION CONTROL PROTEIN 6-RELATED"/>
    <property type="match status" value="1"/>
</dbReference>
<dbReference type="PROSITE" id="PS51038">
    <property type="entry name" value="BAH"/>
    <property type="match status" value="1"/>
</dbReference>
<dbReference type="GO" id="GO:0033314">
    <property type="term" value="P:mitotic DNA replication checkpoint signaling"/>
    <property type="evidence" value="ECO:0007669"/>
    <property type="project" value="TreeGrafter"/>
</dbReference>
<dbReference type="InterPro" id="IPR043151">
    <property type="entry name" value="BAH_sf"/>
</dbReference>
<comment type="function">
    <text evidence="10">Component of the origin recognition complex (ORC) that binds origins of replication. DNA-binding is ATP-dependent, however specific DNA sequences that define origins of replication have not been identified so far. ORC is required to assemble the pre-replication complex necessary to initiate DNA replication.</text>
</comment>
<feature type="compositionally biased region" description="Acidic residues" evidence="11">
    <location>
        <begin position="301"/>
        <end position="313"/>
    </location>
</feature>
<dbReference type="OrthoDB" id="1926878at2759"/>
<feature type="compositionally biased region" description="Acidic residues" evidence="11">
    <location>
        <begin position="263"/>
        <end position="275"/>
    </location>
</feature>
<evidence type="ECO:0000256" key="7">
    <source>
        <dbReference type="ARBA" id="ARBA00022842"/>
    </source>
</evidence>
<comment type="subunit">
    <text evidence="10">ORC is composed of six subunits.</text>
</comment>
<evidence type="ECO:0000256" key="2">
    <source>
        <dbReference type="ARBA" id="ARBA00008398"/>
    </source>
</evidence>
<dbReference type="GO" id="GO:0003682">
    <property type="term" value="F:chromatin binding"/>
    <property type="evidence" value="ECO:0007669"/>
    <property type="project" value="InterPro"/>
</dbReference>
<dbReference type="InterPro" id="IPR003593">
    <property type="entry name" value="AAA+_ATPase"/>
</dbReference>
<keyword evidence="3 10" id="KW-0235">DNA replication</keyword>
<accession>A0A067NBV3</accession>
<evidence type="ECO:0000256" key="6">
    <source>
        <dbReference type="ARBA" id="ARBA00022840"/>
    </source>
</evidence>
<dbReference type="SMART" id="SM00439">
    <property type="entry name" value="BAH"/>
    <property type="match status" value="1"/>
</dbReference>
<dbReference type="InterPro" id="IPR041083">
    <property type="entry name" value="AAA_lid_10"/>
</dbReference>
<dbReference type="SMART" id="SM00382">
    <property type="entry name" value="AAA"/>
    <property type="match status" value="1"/>
</dbReference>
<evidence type="ECO:0000256" key="3">
    <source>
        <dbReference type="ARBA" id="ARBA00022705"/>
    </source>
</evidence>
<feature type="region of interest" description="Disordered" evidence="11">
    <location>
        <begin position="236"/>
        <end position="289"/>
    </location>
</feature>
<dbReference type="CDD" id="cd00009">
    <property type="entry name" value="AAA"/>
    <property type="match status" value="1"/>
</dbReference>
<feature type="domain" description="BAH" evidence="12">
    <location>
        <begin position="94"/>
        <end position="226"/>
    </location>
</feature>
<dbReference type="Gene3D" id="2.30.30.490">
    <property type="match status" value="1"/>
</dbReference>
<dbReference type="AlphaFoldDB" id="A0A067NBV3"/>
<feature type="region of interest" description="Disordered" evidence="11">
    <location>
        <begin position="301"/>
        <end position="351"/>
    </location>
</feature>
<reference evidence="14" key="1">
    <citation type="journal article" date="2014" name="Proc. Natl. Acad. Sci. U.S.A.">
        <title>Extensive sampling of basidiomycete genomes demonstrates inadequacy of the white-rot/brown-rot paradigm for wood decay fungi.</title>
        <authorList>
            <person name="Riley R."/>
            <person name="Salamov A.A."/>
            <person name="Brown D.W."/>
            <person name="Nagy L.G."/>
            <person name="Floudas D."/>
            <person name="Held B.W."/>
            <person name="Levasseur A."/>
            <person name="Lombard V."/>
            <person name="Morin E."/>
            <person name="Otillar R."/>
            <person name="Lindquist E.A."/>
            <person name="Sun H."/>
            <person name="LaButti K.M."/>
            <person name="Schmutz J."/>
            <person name="Jabbour D."/>
            <person name="Luo H."/>
            <person name="Baker S.E."/>
            <person name="Pisabarro A.G."/>
            <person name="Walton J.D."/>
            <person name="Blanchette R.A."/>
            <person name="Henrissat B."/>
            <person name="Martin F."/>
            <person name="Cullen D."/>
            <person name="Hibbett D.S."/>
            <person name="Grigoriev I.V."/>
        </authorList>
    </citation>
    <scope>NUCLEOTIDE SEQUENCE [LARGE SCALE GENOMIC DNA]</scope>
    <source>
        <strain evidence="14">FD-172 SS1</strain>
    </source>
</reference>
<dbReference type="Gene3D" id="1.10.8.60">
    <property type="match status" value="1"/>
</dbReference>
<feature type="region of interest" description="Disordered" evidence="11">
    <location>
        <begin position="179"/>
        <end position="206"/>
    </location>
</feature>
<keyword evidence="14" id="KW-1185">Reference proteome</keyword>
<proteinExistence type="inferred from homology"/>
<evidence type="ECO:0000256" key="5">
    <source>
        <dbReference type="ARBA" id="ARBA00022741"/>
    </source>
</evidence>
<dbReference type="FunFam" id="3.40.50.300:FF:000199">
    <property type="entry name" value="Origin recognition complex subunit 1"/>
    <property type="match status" value="1"/>
</dbReference>